<dbReference type="SMART" id="SM01343">
    <property type="entry name" value="FATC"/>
    <property type="match status" value="1"/>
</dbReference>
<evidence type="ECO:0000259" key="1">
    <source>
        <dbReference type="PROSITE" id="PS50290"/>
    </source>
</evidence>
<dbReference type="InterPro" id="IPR003152">
    <property type="entry name" value="FATC_dom"/>
</dbReference>
<dbReference type="InterPro" id="IPR011009">
    <property type="entry name" value="Kinase-like_dom_sf"/>
</dbReference>
<evidence type="ECO:0000313" key="5">
    <source>
        <dbReference type="Proteomes" id="UP000015104"/>
    </source>
</evidence>
<feature type="domain" description="PI3K/PI4K catalytic" evidence="1">
    <location>
        <begin position="333"/>
        <end position="654"/>
    </location>
</feature>
<evidence type="ECO:0000259" key="3">
    <source>
        <dbReference type="PROSITE" id="PS51190"/>
    </source>
</evidence>
<dbReference type="SUPFAM" id="SSF56112">
    <property type="entry name" value="Protein kinase-like (PK-like)"/>
    <property type="match status" value="1"/>
</dbReference>
<keyword evidence="5" id="KW-1185">Reference proteome</keyword>
<dbReference type="PROSITE" id="PS51190">
    <property type="entry name" value="FATC"/>
    <property type="match status" value="1"/>
</dbReference>
<feature type="domain" description="FAT" evidence="2">
    <location>
        <begin position="1"/>
        <end position="103"/>
    </location>
</feature>
<dbReference type="EMBL" id="CAEY01002016">
    <property type="status" value="NOT_ANNOTATED_CDS"/>
    <property type="molecule type" value="Genomic_DNA"/>
</dbReference>
<dbReference type="GO" id="GO:0000124">
    <property type="term" value="C:SAGA complex"/>
    <property type="evidence" value="ECO:0007669"/>
    <property type="project" value="TreeGrafter"/>
</dbReference>
<name>T1KDE1_TETUR</name>
<dbReference type="GO" id="GO:0006355">
    <property type="term" value="P:regulation of DNA-templated transcription"/>
    <property type="evidence" value="ECO:0007669"/>
    <property type="project" value="TreeGrafter"/>
</dbReference>
<reference evidence="5" key="1">
    <citation type="submission" date="2011-08" db="EMBL/GenBank/DDBJ databases">
        <authorList>
            <person name="Rombauts S."/>
        </authorList>
    </citation>
    <scope>NUCLEOTIDE SEQUENCE</scope>
    <source>
        <strain evidence="5">London</strain>
    </source>
</reference>
<dbReference type="InterPro" id="IPR036940">
    <property type="entry name" value="PI3/4_kinase_cat_sf"/>
</dbReference>
<feature type="domain" description="FATC" evidence="3">
    <location>
        <begin position="655"/>
        <end position="687"/>
    </location>
</feature>
<reference evidence="4" key="2">
    <citation type="submission" date="2015-06" db="UniProtKB">
        <authorList>
            <consortium name="EnsemblMetazoa"/>
        </authorList>
    </citation>
    <scope>IDENTIFICATION</scope>
</reference>
<dbReference type="GO" id="GO:0035267">
    <property type="term" value="C:NuA4 histone acetyltransferase complex"/>
    <property type="evidence" value="ECO:0007669"/>
    <property type="project" value="TreeGrafter"/>
</dbReference>
<dbReference type="PANTHER" id="PTHR11139:SF1">
    <property type="entry name" value="TRANSFORMATION_TRANSCRIPTION DOMAIN-ASSOCIATED PROTEIN"/>
    <property type="match status" value="1"/>
</dbReference>
<dbReference type="PANTHER" id="PTHR11139">
    <property type="entry name" value="ATAXIA TELANGIECTASIA MUTATED ATM -RELATED"/>
    <property type="match status" value="1"/>
</dbReference>
<dbReference type="CDD" id="cd05163">
    <property type="entry name" value="PIKK_TRRAP"/>
    <property type="match status" value="1"/>
</dbReference>
<evidence type="ECO:0000313" key="4">
    <source>
        <dbReference type="EnsemblMetazoa" id="tetur09g02610.1"/>
    </source>
</evidence>
<protein>
    <recommendedName>
        <fullName evidence="6">Non-specific serine/threonine protein kinase</fullName>
    </recommendedName>
</protein>
<dbReference type="InterPro" id="IPR050517">
    <property type="entry name" value="DDR_Repair_Kinase"/>
</dbReference>
<proteinExistence type="predicted"/>
<dbReference type="eggNOG" id="KOG0889">
    <property type="taxonomic scope" value="Eukaryota"/>
</dbReference>
<dbReference type="GO" id="GO:0005634">
    <property type="term" value="C:nucleus"/>
    <property type="evidence" value="ECO:0007669"/>
    <property type="project" value="TreeGrafter"/>
</dbReference>
<sequence length="687" mass="78635">MSIGVSAITCYLHACRSQNETKARKYLAKVIWLLTYDDDSLCLADAVEKYSHGVPPVCWLPWIPQLLTCLIKKEGDLAVNILIQVGRMFPQAVYFPVRTLFLTLRMEQREKQRSSRTTTEVNPIRATASIRRCSMIMRKQQDLHPTVLSSLEGMVDQMVWFRENWYEEILRQLRQGLNKCYAIAFENRAAVDEATVTPHTLNFVNKLVATFGVGVENISTLPSNFATAASESLAKRAQATAQDPVFQKMKSQFSTDFDFSTPGAMKLHNLIVKLKKWIKILEAKTKLLPKTCLMEEKCRFLSYFSQQTADVELPGEFLIPKHNLYSVRIARFMPRVEIVNKHNTAARRFHIRGHNGKIYPYLIVNDSCLSDARREERVLQLFRLLNNYLGKQKETLKRFLHFTVPRVVAISPQTRLVEDNPNSISLLDIYKQRCVQRDLEYDAPISRYYERLSAIQSRGTQASHQVLREILKEIQTNMVPSNLLKDWAILTYPGATDLWTFRKQFTLQMALANVAEYVLCLSRLNPDMMYIHQDTGLMNVAYFRFDVDDVTGDIDANRPVPFRLTHNISELITSIGVAGPLTASMIAISRCLVQPNFKIQSLLRVILRDEVLAWYKKTQEDVLLNGEVTMDGESLITVVNRSIQSIMNRLSSLATFDGAESKVITLVAAANSHDNLCRMDPAWHPWL</sequence>
<organism evidence="4 5">
    <name type="scientific">Tetranychus urticae</name>
    <name type="common">Two-spotted spider mite</name>
    <dbReference type="NCBI Taxonomy" id="32264"/>
    <lineage>
        <taxon>Eukaryota</taxon>
        <taxon>Metazoa</taxon>
        <taxon>Ecdysozoa</taxon>
        <taxon>Arthropoda</taxon>
        <taxon>Chelicerata</taxon>
        <taxon>Arachnida</taxon>
        <taxon>Acari</taxon>
        <taxon>Acariformes</taxon>
        <taxon>Trombidiformes</taxon>
        <taxon>Prostigmata</taxon>
        <taxon>Eleutherengona</taxon>
        <taxon>Raphignathae</taxon>
        <taxon>Tetranychoidea</taxon>
        <taxon>Tetranychidae</taxon>
        <taxon>Tetranychus</taxon>
    </lineage>
</organism>
<dbReference type="AlphaFoldDB" id="T1KDE1"/>
<dbReference type="STRING" id="32264.T1KDE1"/>
<dbReference type="SMART" id="SM00146">
    <property type="entry name" value="PI3Kc"/>
    <property type="match status" value="1"/>
</dbReference>
<evidence type="ECO:0008006" key="6">
    <source>
        <dbReference type="Google" id="ProtNLM"/>
    </source>
</evidence>
<dbReference type="GO" id="GO:0006281">
    <property type="term" value="P:DNA repair"/>
    <property type="evidence" value="ECO:0007669"/>
    <property type="project" value="TreeGrafter"/>
</dbReference>
<dbReference type="PROSITE" id="PS51189">
    <property type="entry name" value="FAT"/>
    <property type="match status" value="1"/>
</dbReference>
<dbReference type="InterPro" id="IPR000403">
    <property type="entry name" value="PI3/4_kinase_cat_dom"/>
</dbReference>
<dbReference type="Gene3D" id="1.10.1070.11">
    <property type="entry name" value="Phosphatidylinositol 3-/4-kinase, catalytic domain"/>
    <property type="match status" value="1"/>
</dbReference>
<dbReference type="InterPro" id="IPR014009">
    <property type="entry name" value="PIK_FAT"/>
</dbReference>
<accession>T1KDE1</accession>
<dbReference type="PROSITE" id="PS50290">
    <property type="entry name" value="PI3_4_KINASE_3"/>
    <property type="match status" value="1"/>
</dbReference>
<dbReference type="EnsemblMetazoa" id="tetur09g02610.1">
    <property type="protein sequence ID" value="tetur09g02610.1"/>
    <property type="gene ID" value="tetur09g02610"/>
</dbReference>
<dbReference type="Pfam" id="PF00454">
    <property type="entry name" value="PI3_PI4_kinase"/>
    <property type="match status" value="1"/>
</dbReference>
<dbReference type="HOGENOM" id="CLU_025965_0_0_1"/>
<evidence type="ECO:0000259" key="2">
    <source>
        <dbReference type="PROSITE" id="PS51189"/>
    </source>
</evidence>
<dbReference type="Proteomes" id="UP000015104">
    <property type="component" value="Unassembled WGS sequence"/>
</dbReference>